<accession>A0A0B6YK76</accession>
<dbReference type="AlphaFoldDB" id="A0A0B6YK76"/>
<protein>
    <submittedName>
        <fullName evidence="2">Uncharacterized protein</fullName>
    </submittedName>
</protein>
<evidence type="ECO:0000313" key="2">
    <source>
        <dbReference type="EMBL" id="CEK56211.1"/>
    </source>
</evidence>
<reference evidence="2" key="1">
    <citation type="submission" date="2014-12" db="EMBL/GenBank/DDBJ databases">
        <title>Insight into the proteome of Arion vulgaris.</title>
        <authorList>
            <person name="Aradska J."/>
            <person name="Bulat T."/>
            <person name="Smidak R."/>
            <person name="Sarate P."/>
            <person name="Gangsoo J."/>
            <person name="Sialana F."/>
            <person name="Bilban M."/>
            <person name="Lubec G."/>
        </authorList>
    </citation>
    <scope>NUCLEOTIDE SEQUENCE</scope>
    <source>
        <tissue evidence="2">Skin</tissue>
    </source>
</reference>
<organism evidence="2">
    <name type="scientific">Arion vulgaris</name>
    <dbReference type="NCBI Taxonomy" id="1028688"/>
    <lineage>
        <taxon>Eukaryota</taxon>
        <taxon>Metazoa</taxon>
        <taxon>Spiralia</taxon>
        <taxon>Lophotrochozoa</taxon>
        <taxon>Mollusca</taxon>
        <taxon>Gastropoda</taxon>
        <taxon>Heterobranchia</taxon>
        <taxon>Euthyneura</taxon>
        <taxon>Panpulmonata</taxon>
        <taxon>Eupulmonata</taxon>
        <taxon>Stylommatophora</taxon>
        <taxon>Helicina</taxon>
        <taxon>Arionoidea</taxon>
        <taxon>Arionidae</taxon>
        <taxon>Arion</taxon>
    </lineage>
</organism>
<dbReference type="EMBL" id="HACG01009346">
    <property type="protein sequence ID" value="CEK56211.1"/>
    <property type="molecule type" value="Transcribed_RNA"/>
</dbReference>
<name>A0A0B6YK76_9EUPU</name>
<gene>
    <name evidence="2" type="primary">ORF27089</name>
</gene>
<feature type="compositionally biased region" description="Acidic residues" evidence="1">
    <location>
        <begin position="43"/>
        <end position="55"/>
    </location>
</feature>
<feature type="region of interest" description="Disordered" evidence="1">
    <location>
        <begin position="80"/>
        <end position="108"/>
    </location>
</feature>
<evidence type="ECO:0000256" key="1">
    <source>
        <dbReference type="SAM" id="MobiDB-lite"/>
    </source>
</evidence>
<sequence length="108" mass="11398">RKGVVPTAAAPKAKAQVNEKNLLLKNIQNLPEGVENNKNSTNDDVEDIHDDDDDANPFTGLPISPDGKFLILTAIDEPITPSPVASPVSIHQVEDSTGAEGVDSESEA</sequence>
<feature type="region of interest" description="Disordered" evidence="1">
    <location>
        <begin position="29"/>
        <end position="63"/>
    </location>
</feature>
<feature type="non-terminal residue" evidence="2">
    <location>
        <position position="1"/>
    </location>
</feature>
<proteinExistence type="predicted"/>